<proteinExistence type="predicted"/>
<dbReference type="EMBL" id="AFAR01000176">
    <property type="protein sequence ID" value="EGF26684.1"/>
    <property type="molecule type" value="Genomic_DNA"/>
</dbReference>
<name>F2AUB6_RHOBT</name>
<dbReference type="PATRIC" id="fig|991778.3.peg.3522"/>
<evidence type="ECO:0000313" key="2">
    <source>
        <dbReference type="Proteomes" id="UP000006222"/>
    </source>
</evidence>
<dbReference type="Proteomes" id="UP000006222">
    <property type="component" value="Unassembled WGS sequence"/>
</dbReference>
<gene>
    <name evidence="1" type="ORF">RBWH47_00309</name>
</gene>
<reference evidence="1 2" key="1">
    <citation type="journal article" date="2013" name="Mar. Genomics">
        <title>Expression of sulfatases in Rhodopirellula baltica and the diversity of sulfatases in the genus Rhodopirellula.</title>
        <authorList>
            <person name="Wegner C.E."/>
            <person name="Richter-Heitmann T."/>
            <person name="Klindworth A."/>
            <person name="Klockow C."/>
            <person name="Richter M."/>
            <person name="Achstetter T."/>
            <person name="Glockner F.O."/>
            <person name="Harder J."/>
        </authorList>
    </citation>
    <scope>NUCLEOTIDE SEQUENCE [LARGE SCALE GENOMIC DNA]</scope>
    <source>
        <strain evidence="1 2">WH47</strain>
    </source>
</reference>
<comment type="caution">
    <text evidence="1">The sequence shown here is derived from an EMBL/GenBank/DDBJ whole genome shotgun (WGS) entry which is preliminary data.</text>
</comment>
<sequence length="58" mass="6560">MAESTPAPPITRKKPRRPIWLFFIVSLVSQDGNQWIESAILFVGLMHSESPPQVILDN</sequence>
<protein>
    <submittedName>
        <fullName evidence="1">Uncharacterized protein</fullName>
    </submittedName>
</protein>
<accession>F2AUB6</accession>
<dbReference type="AlphaFoldDB" id="F2AUB6"/>
<evidence type="ECO:0000313" key="1">
    <source>
        <dbReference type="EMBL" id="EGF26684.1"/>
    </source>
</evidence>
<organism evidence="1 2">
    <name type="scientific">Rhodopirellula baltica WH47</name>
    <dbReference type="NCBI Taxonomy" id="991778"/>
    <lineage>
        <taxon>Bacteria</taxon>
        <taxon>Pseudomonadati</taxon>
        <taxon>Planctomycetota</taxon>
        <taxon>Planctomycetia</taxon>
        <taxon>Pirellulales</taxon>
        <taxon>Pirellulaceae</taxon>
        <taxon>Rhodopirellula</taxon>
    </lineage>
</organism>